<dbReference type="Gene3D" id="1.10.418.10">
    <property type="entry name" value="Calponin-like domain"/>
    <property type="match status" value="1"/>
</dbReference>
<evidence type="ECO:0000256" key="1">
    <source>
        <dbReference type="ARBA" id="ARBA00004245"/>
    </source>
</evidence>
<keyword evidence="4" id="KW-0132">Cell division</keyword>
<evidence type="ECO:0000259" key="11">
    <source>
        <dbReference type="PROSITE" id="PS51230"/>
    </source>
</evidence>
<evidence type="ECO:0000313" key="13">
    <source>
        <dbReference type="EMBL" id="RLN36909.1"/>
    </source>
</evidence>
<reference evidence="12" key="3">
    <citation type="submission" date="2020-06" db="EMBL/GenBank/DDBJ databases">
        <authorList>
            <person name="Studholme D.J."/>
        </authorList>
    </citation>
    <scope>NUCLEOTIDE SEQUENCE</scope>
    <source>
        <strain evidence="12">NZFS 2646</strain>
    </source>
</reference>
<name>A0A3R7KTJ3_9STRA</name>
<keyword evidence="15" id="KW-1185">Reference proteome</keyword>
<dbReference type="Gene3D" id="1.20.5.1430">
    <property type="match status" value="1"/>
</dbReference>
<dbReference type="EMBL" id="JPWV03000195">
    <property type="protein sequence ID" value="KAG2521544.1"/>
    <property type="molecule type" value="Genomic_DNA"/>
</dbReference>
<evidence type="ECO:0000256" key="4">
    <source>
        <dbReference type="ARBA" id="ARBA00022618"/>
    </source>
</evidence>
<dbReference type="Pfam" id="PF03271">
    <property type="entry name" value="EB1"/>
    <property type="match status" value="1"/>
</dbReference>
<evidence type="ECO:0000259" key="10">
    <source>
        <dbReference type="PROSITE" id="PS50021"/>
    </source>
</evidence>
<reference evidence="12" key="1">
    <citation type="journal article" date="2015" name="Genom Data">
        <title>Genome sequences of six Phytophthora species associated with forests in New Zealand.</title>
        <authorList>
            <person name="Studholme D.J."/>
            <person name="McDougal R.L."/>
            <person name="Sambles C."/>
            <person name="Hansen E."/>
            <person name="Hardy G."/>
            <person name="Grant M."/>
            <person name="Ganley R.J."/>
            <person name="Williams N.M."/>
        </authorList>
    </citation>
    <scope>NUCLEOTIDE SEQUENCE</scope>
    <source>
        <strain evidence="12">NZFS 2646</strain>
    </source>
</reference>
<dbReference type="InterPro" id="IPR001715">
    <property type="entry name" value="CH_dom"/>
</dbReference>
<dbReference type="SUPFAM" id="SSF47576">
    <property type="entry name" value="Calponin-homology domain, CH-domain"/>
    <property type="match status" value="1"/>
</dbReference>
<reference evidence="15 16" key="2">
    <citation type="submission" date="2018-07" db="EMBL/GenBank/DDBJ databases">
        <title>Genome sequencing of oomycete isolates from Chile give support for New Zealand origin for Phytophthora kernoviae and make available the first Nothophytophthora sp. genome.</title>
        <authorList>
            <person name="Studholme D.J."/>
            <person name="Sanfuentes E."/>
            <person name="Panda P."/>
            <person name="Hill R."/>
            <person name="Sambles C."/>
            <person name="Grant M."/>
            <person name="Williams N.M."/>
            <person name="Mcdougal R.L."/>
        </authorList>
    </citation>
    <scope>NUCLEOTIDE SEQUENCE [LARGE SCALE GENOMIC DNA]</scope>
    <source>
        <strain evidence="13">Chile2</strain>
        <strain evidence="14">Chile4</strain>
    </source>
</reference>
<comment type="subcellular location">
    <subcellularLocation>
        <location evidence="1">Cytoplasm</location>
        <location evidence="1">Cytoskeleton</location>
    </subcellularLocation>
</comment>
<keyword evidence="6" id="KW-0498">Mitosis</keyword>
<keyword evidence="5 9" id="KW-0493">Microtubule</keyword>
<dbReference type="PROSITE" id="PS51230">
    <property type="entry name" value="EB1_C"/>
    <property type="match status" value="1"/>
</dbReference>
<evidence type="ECO:0000313" key="12">
    <source>
        <dbReference type="EMBL" id="KAG2521544.1"/>
    </source>
</evidence>
<evidence type="ECO:0000256" key="5">
    <source>
        <dbReference type="ARBA" id="ARBA00022701"/>
    </source>
</evidence>
<keyword evidence="3" id="KW-0963">Cytoplasm</keyword>
<dbReference type="InterPro" id="IPR004953">
    <property type="entry name" value="EB1_C"/>
</dbReference>
<dbReference type="InterPro" id="IPR036872">
    <property type="entry name" value="CH_dom_sf"/>
</dbReference>
<keyword evidence="8" id="KW-0131">Cell cycle</keyword>
<protein>
    <recommendedName>
        <fullName evidence="17">Calponin-homology (CH) domain-containing protein</fullName>
    </recommendedName>
</protein>
<comment type="caution">
    <text evidence="14">The sequence shown here is derived from an EMBL/GenBank/DDBJ whole genome shotgun (WGS) entry which is preliminary data.</text>
</comment>
<evidence type="ECO:0000256" key="9">
    <source>
        <dbReference type="PROSITE-ProRule" id="PRU00576"/>
    </source>
</evidence>
<accession>A0A3R7KTJ3</accession>
<dbReference type="EMBL" id="MBDN02000164">
    <property type="protein sequence ID" value="RLN79020.1"/>
    <property type="molecule type" value="Genomic_DNA"/>
</dbReference>
<evidence type="ECO:0000256" key="2">
    <source>
        <dbReference type="ARBA" id="ARBA00010729"/>
    </source>
</evidence>
<evidence type="ECO:0000313" key="16">
    <source>
        <dbReference type="Proteomes" id="UP000285883"/>
    </source>
</evidence>
<dbReference type="InterPro" id="IPR027328">
    <property type="entry name" value="MAPRE"/>
</dbReference>
<dbReference type="AlphaFoldDB" id="A0A3R7KTJ3"/>
<organism evidence="14 15">
    <name type="scientific">Phytophthora kernoviae</name>
    <dbReference type="NCBI Taxonomy" id="325452"/>
    <lineage>
        <taxon>Eukaryota</taxon>
        <taxon>Sar</taxon>
        <taxon>Stramenopiles</taxon>
        <taxon>Oomycota</taxon>
        <taxon>Peronosporomycetes</taxon>
        <taxon>Peronosporales</taxon>
        <taxon>Peronosporaceae</taxon>
        <taxon>Phytophthora</taxon>
    </lineage>
</organism>
<dbReference type="GO" id="GO:0005874">
    <property type="term" value="C:microtubule"/>
    <property type="evidence" value="ECO:0007669"/>
    <property type="project" value="UniProtKB-KW"/>
</dbReference>
<dbReference type="GO" id="GO:0008017">
    <property type="term" value="F:microtubule binding"/>
    <property type="evidence" value="ECO:0007669"/>
    <property type="project" value="InterPro"/>
</dbReference>
<feature type="domain" description="Calponin-homology (CH)" evidence="10">
    <location>
        <begin position="7"/>
        <end position="109"/>
    </location>
</feature>
<dbReference type="FunFam" id="1.10.418.10:FF:000028">
    <property type="entry name" value="RP/EB family microtubule-associated protein"/>
    <property type="match status" value="1"/>
</dbReference>
<dbReference type="STRING" id="325452.A0A3R7KTJ3"/>
<evidence type="ECO:0000256" key="6">
    <source>
        <dbReference type="ARBA" id="ARBA00022776"/>
    </source>
</evidence>
<proteinExistence type="inferred from homology"/>
<dbReference type="EMBL" id="MAYM02000691">
    <property type="protein sequence ID" value="RLN36909.1"/>
    <property type="molecule type" value="Genomic_DNA"/>
</dbReference>
<dbReference type="Proteomes" id="UP000785171">
    <property type="component" value="Unassembled WGS sequence"/>
</dbReference>
<evidence type="ECO:0000256" key="7">
    <source>
        <dbReference type="ARBA" id="ARBA00023212"/>
    </source>
</evidence>
<evidence type="ECO:0008006" key="17">
    <source>
        <dbReference type="Google" id="ProtNLM"/>
    </source>
</evidence>
<dbReference type="Pfam" id="PF00307">
    <property type="entry name" value="CH"/>
    <property type="match status" value="1"/>
</dbReference>
<dbReference type="InterPro" id="IPR036133">
    <property type="entry name" value="EB1_C_sf"/>
</dbReference>
<sequence length="263" mass="29736">MRGNAYFVGRKELLEWLNTVCGTELTSVEQTCSGAVACQVLDALYPGKVPMNKVGWTVVHDYEFVQNYKLLQKCFFVLKIDKQIPVDRLVRGKYQDNLEFMQWLKAFYDRHEQHGPYDPIARREKGKGGAQYNSKLYGSAAMVATRIQTPTRANTLMKPNKKSTRRATSSSAKVGVSCGDGTGRSYCTMASQERGIHILKAENKALTDHNEELRVSLGIVKKDRDFYYTKMEAIEKLIHEIELSDTADEETATSILEVLYAAE</sequence>
<evidence type="ECO:0000313" key="14">
    <source>
        <dbReference type="EMBL" id="RLN79020.1"/>
    </source>
</evidence>
<dbReference type="PROSITE" id="PS50021">
    <property type="entry name" value="CH"/>
    <property type="match status" value="1"/>
</dbReference>
<dbReference type="PANTHER" id="PTHR10623">
    <property type="entry name" value="MICROTUBULE-ASSOCIATED PROTEIN RP/EB FAMILY MEMBER"/>
    <property type="match status" value="1"/>
</dbReference>
<evidence type="ECO:0000256" key="3">
    <source>
        <dbReference type="ARBA" id="ARBA00022490"/>
    </source>
</evidence>
<dbReference type="Proteomes" id="UP000285883">
    <property type="component" value="Unassembled WGS sequence"/>
</dbReference>
<evidence type="ECO:0000256" key="8">
    <source>
        <dbReference type="ARBA" id="ARBA00023306"/>
    </source>
</evidence>
<dbReference type="SUPFAM" id="SSF140612">
    <property type="entry name" value="EB1 dimerisation domain-like"/>
    <property type="match status" value="1"/>
</dbReference>
<gene>
    <name evidence="13" type="ORF">BBI17_005569</name>
    <name evidence="14" type="ORF">BBO99_00005558</name>
    <name evidence="12" type="ORF">JM16_006189</name>
</gene>
<evidence type="ECO:0000313" key="15">
    <source>
        <dbReference type="Proteomes" id="UP000285624"/>
    </source>
</evidence>
<comment type="similarity">
    <text evidence="2">Belongs to the MAPRE family.</text>
</comment>
<feature type="domain" description="EB1 C-terminal" evidence="11">
    <location>
        <begin position="195"/>
        <end position="263"/>
    </location>
</feature>
<dbReference type="Proteomes" id="UP000285624">
    <property type="component" value="Unassembled WGS sequence"/>
</dbReference>
<keyword evidence="7" id="KW-0206">Cytoskeleton</keyword>
<dbReference type="GO" id="GO:0051301">
    <property type="term" value="P:cell division"/>
    <property type="evidence" value="ECO:0007669"/>
    <property type="project" value="UniProtKB-KW"/>
</dbReference>